<dbReference type="RefSeq" id="WP_110449766.1">
    <property type="nucleotide sequence ID" value="NZ_CP029479.1"/>
</dbReference>
<keyword evidence="2" id="KW-1185">Reference proteome</keyword>
<sequence length="295" mass="30242">MIAFGLDLGGTKIEAAAISPEGAFLARVRRPTPGDYETGLEAIAGVLAEAERQAGARAGRLGVGGPGSVNPRTGLLRNANSTWLNGRAFPADLARRLERPVRYANDADCLAVSEARDGAAAGADPVFAVILGTGVGGGLSVRGGLSTGANGISGEWGHSPLPSPGPSETPGPSCWCGRTGCLETWLSGPGLSRDDGRDLTAKALADLAEGGEPRARLALERHAERLARGLAGVVNLLDPAVIVLGGGVGGLSGLAEGLAARIRPWVFADDWRCDIVRPEFGDSSGVRGAAWLWDR</sequence>
<dbReference type="InterPro" id="IPR000600">
    <property type="entry name" value="ROK"/>
</dbReference>
<dbReference type="Pfam" id="PF00480">
    <property type="entry name" value="ROK"/>
    <property type="match status" value="1"/>
</dbReference>
<reference evidence="2" key="1">
    <citation type="submission" date="2018-05" db="EMBL/GenBank/DDBJ databases">
        <title>Genome sequencing of Phenylobacterium sp. HYN0004.</title>
        <authorList>
            <person name="Yi H."/>
            <person name="Baek C."/>
        </authorList>
    </citation>
    <scope>NUCLEOTIDE SEQUENCE [LARGE SCALE GENOMIC DNA]</scope>
    <source>
        <strain evidence="2">HYN0004</strain>
    </source>
</reference>
<gene>
    <name evidence="1" type="ORF">HYN04_05125</name>
</gene>
<organism evidence="1 2">
    <name type="scientific">Phenylobacterium parvum</name>
    <dbReference type="NCBI Taxonomy" id="2201350"/>
    <lineage>
        <taxon>Bacteria</taxon>
        <taxon>Pseudomonadati</taxon>
        <taxon>Pseudomonadota</taxon>
        <taxon>Alphaproteobacteria</taxon>
        <taxon>Caulobacterales</taxon>
        <taxon>Caulobacteraceae</taxon>
        <taxon>Phenylobacterium</taxon>
    </lineage>
</organism>
<dbReference type="Proteomes" id="UP000247763">
    <property type="component" value="Chromosome"/>
</dbReference>
<dbReference type="InterPro" id="IPR049874">
    <property type="entry name" value="ROK_cs"/>
</dbReference>
<dbReference type="EMBL" id="CP029479">
    <property type="protein sequence ID" value="AWM77197.1"/>
    <property type="molecule type" value="Genomic_DNA"/>
</dbReference>
<proteinExistence type="predicted"/>
<dbReference type="AlphaFoldDB" id="A0A2Z3HN93"/>
<dbReference type="GO" id="GO:0004396">
    <property type="term" value="F:hexokinase activity"/>
    <property type="evidence" value="ECO:0007669"/>
    <property type="project" value="TreeGrafter"/>
</dbReference>
<accession>A0A2Z3HN93</accession>
<protein>
    <submittedName>
        <fullName evidence="1">Transcriptional regulator</fullName>
    </submittedName>
</protein>
<dbReference type="KEGG" id="phb:HYN04_05125"/>
<dbReference type="Gene3D" id="3.30.420.40">
    <property type="match status" value="2"/>
</dbReference>
<dbReference type="OrthoDB" id="9810372at2"/>
<dbReference type="PROSITE" id="PS01125">
    <property type="entry name" value="ROK"/>
    <property type="match status" value="1"/>
</dbReference>
<evidence type="ECO:0000313" key="2">
    <source>
        <dbReference type="Proteomes" id="UP000247763"/>
    </source>
</evidence>
<dbReference type="PANTHER" id="PTHR18964">
    <property type="entry name" value="ROK (REPRESSOR, ORF, KINASE) FAMILY"/>
    <property type="match status" value="1"/>
</dbReference>
<dbReference type="SUPFAM" id="SSF53067">
    <property type="entry name" value="Actin-like ATPase domain"/>
    <property type="match status" value="1"/>
</dbReference>
<evidence type="ECO:0000313" key="1">
    <source>
        <dbReference type="EMBL" id="AWM77197.1"/>
    </source>
</evidence>
<dbReference type="InterPro" id="IPR043129">
    <property type="entry name" value="ATPase_NBD"/>
</dbReference>
<dbReference type="PANTHER" id="PTHR18964:SF174">
    <property type="entry name" value="D-ALLOSE KINASE-RELATED"/>
    <property type="match status" value="1"/>
</dbReference>
<name>A0A2Z3HN93_9CAUL</name>